<dbReference type="EMBL" id="DTFI01000183">
    <property type="protein sequence ID" value="HGI44065.1"/>
    <property type="molecule type" value="Genomic_DNA"/>
</dbReference>
<gene>
    <name evidence="1" type="ORF">ENV17_06755</name>
</gene>
<name>A0A7C4FDM1_THEPE</name>
<comment type="caution">
    <text evidence="1">The sequence shown here is derived from an EMBL/GenBank/DDBJ whole genome shotgun (WGS) entry which is preliminary data.</text>
</comment>
<accession>A0A7C4FDM1</accession>
<dbReference type="PIRSF" id="PIRSF024051">
    <property type="entry name" value="DUF429"/>
    <property type="match status" value="1"/>
</dbReference>
<organism evidence="1">
    <name type="scientific">Thermofilum pendens</name>
    <dbReference type="NCBI Taxonomy" id="2269"/>
    <lineage>
        <taxon>Archaea</taxon>
        <taxon>Thermoproteota</taxon>
        <taxon>Thermoprotei</taxon>
        <taxon>Thermofilales</taxon>
        <taxon>Thermofilaceae</taxon>
        <taxon>Thermofilum</taxon>
    </lineage>
</organism>
<protein>
    <submittedName>
        <fullName evidence="1">DUF429 domain-containing protein</fullName>
    </submittedName>
</protein>
<sequence length="178" mass="19238">MGSVVIVCGVDLRGVARRPSGVALLGEGLLYVGVFHEDSELLELVKAYRPSVAAVDAPLSPAEGFREVDREMLRRGFRVLPPGWRGMRALVERAARLSRELASLGVTVIETHPRSALAASGCTAGTLLRMHGVELGRELTRDELDAIISAIVARYYAEGARAEVRGLDGCIYLLPRLC</sequence>
<dbReference type="AlphaFoldDB" id="A0A7C4FDM1"/>
<proteinExistence type="predicted"/>
<dbReference type="InterPro" id="IPR018036">
    <property type="entry name" value="DUF429_subgr"/>
</dbReference>
<evidence type="ECO:0000313" key="1">
    <source>
        <dbReference type="EMBL" id="HGI44065.1"/>
    </source>
</evidence>
<reference evidence="1" key="1">
    <citation type="journal article" date="2020" name="mSystems">
        <title>Genome- and Community-Level Interaction Insights into Carbon Utilization and Element Cycling Functions of Hydrothermarchaeota in Hydrothermal Sediment.</title>
        <authorList>
            <person name="Zhou Z."/>
            <person name="Liu Y."/>
            <person name="Xu W."/>
            <person name="Pan J."/>
            <person name="Luo Z.H."/>
            <person name="Li M."/>
        </authorList>
    </citation>
    <scope>NUCLEOTIDE SEQUENCE [LARGE SCALE GENOMIC DNA]</scope>
    <source>
        <strain evidence="1">SpSt-735</strain>
    </source>
</reference>